<dbReference type="Gene3D" id="3.40.525.10">
    <property type="entry name" value="CRAL-TRIO lipid binding domain"/>
    <property type="match status" value="1"/>
</dbReference>
<accession>A0AAN9TAD8</accession>
<evidence type="ECO:0000259" key="1">
    <source>
        <dbReference type="PROSITE" id="PS50191"/>
    </source>
</evidence>
<dbReference type="PANTHER" id="PTHR10174">
    <property type="entry name" value="ALPHA-TOCOPHEROL TRANSFER PROTEIN-RELATED"/>
    <property type="match status" value="1"/>
</dbReference>
<dbReference type="SUPFAM" id="SSF52087">
    <property type="entry name" value="CRAL/TRIO domain"/>
    <property type="match status" value="1"/>
</dbReference>
<name>A0AAN9TAD8_9HEMI</name>
<proteinExistence type="predicted"/>
<dbReference type="Proteomes" id="UP001367676">
    <property type="component" value="Unassembled WGS sequence"/>
</dbReference>
<keyword evidence="3" id="KW-1185">Reference proteome</keyword>
<dbReference type="EMBL" id="JBBCAQ010000036">
    <property type="protein sequence ID" value="KAK7575984.1"/>
    <property type="molecule type" value="Genomic_DNA"/>
</dbReference>
<dbReference type="InterPro" id="IPR001251">
    <property type="entry name" value="CRAL-TRIO_dom"/>
</dbReference>
<organism evidence="2 3">
    <name type="scientific">Parthenolecanium corni</name>
    <dbReference type="NCBI Taxonomy" id="536013"/>
    <lineage>
        <taxon>Eukaryota</taxon>
        <taxon>Metazoa</taxon>
        <taxon>Ecdysozoa</taxon>
        <taxon>Arthropoda</taxon>
        <taxon>Hexapoda</taxon>
        <taxon>Insecta</taxon>
        <taxon>Pterygota</taxon>
        <taxon>Neoptera</taxon>
        <taxon>Paraneoptera</taxon>
        <taxon>Hemiptera</taxon>
        <taxon>Sternorrhyncha</taxon>
        <taxon>Coccoidea</taxon>
        <taxon>Coccidae</taxon>
        <taxon>Parthenolecanium</taxon>
    </lineage>
</organism>
<reference evidence="2 3" key="1">
    <citation type="submission" date="2024-03" db="EMBL/GenBank/DDBJ databases">
        <title>Adaptation during the transition from Ophiocordyceps entomopathogen to insect associate is accompanied by gene loss and intensified selection.</title>
        <authorList>
            <person name="Ward C.M."/>
            <person name="Onetto C.A."/>
            <person name="Borneman A.R."/>
        </authorList>
    </citation>
    <scope>NUCLEOTIDE SEQUENCE [LARGE SCALE GENOMIC DNA]</scope>
    <source>
        <strain evidence="2">AWRI1</strain>
        <tissue evidence="2">Single Adult Female</tissue>
    </source>
</reference>
<dbReference type="InterPro" id="IPR036273">
    <property type="entry name" value="CRAL/TRIO_N_dom_sf"/>
</dbReference>
<evidence type="ECO:0000313" key="2">
    <source>
        <dbReference type="EMBL" id="KAK7575984.1"/>
    </source>
</evidence>
<evidence type="ECO:0000313" key="3">
    <source>
        <dbReference type="Proteomes" id="UP001367676"/>
    </source>
</evidence>
<comment type="caution">
    <text evidence="2">The sequence shown here is derived from an EMBL/GenBank/DDBJ whole genome shotgun (WGS) entry which is preliminary data.</text>
</comment>
<feature type="domain" description="CRAL-TRIO" evidence="1">
    <location>
        <begin position="85"/>
        <end position="253"/>
    </location>
</feature>
<dbReference type="PROSITE" id="PS50191">
    <property type="entry name" value="CRAL_TRIO"/>
    <property type="match status" value="1"/>
</dbReference>
<sequence length="306" mass="36463">MFLEKCSERQIQEIYQEFNITEQSLKRDVSYLIEWMEKQPHLPNVKDEQYLSHELVQCKNSIEKTKKLLDSYYCTKAMLPVLFTKRDPTDESYRLAFNIGCAVPLPKLTPEGHRVFIFRNFSAEKNHLLTADDYMKMNYMNLDISIRDDFNNKQILIYDIQNVNMNLITTIFNSSRKYMNATQSLYAFRVHKVHLIINWNSTFSIIFKVIKSLVKKKLFDRVVIWNNERPDFTSMFPVEILPEEYGGKEKPLKQLHEMYYQYICEFREWLKSEETVVADLAKRTDDLYKTSVDESVDGSFRQLIID</sequence>
<dbReference type="InterPro" id="IPR036865">
    <property type="entry name" value="CRAL-TRIO_dom_sf"/>
</dbReference>
<dbReference type="PANTHER" id="PTHR10174:SF222">
    <property type="entry name" value="GH10083P-RELATED"/>
    <property type="match status" value="1"/>
</dbReference>
<dbReference type="SUPFAM" id="SSF46938">
    <property type="entry name" value="CRAL/TRIO N-terminal domain"/>
    <property type="match status" value="1"/>
</dbReference>
<protein>
    <recommendedName>
        <fullName evidence="1">CRAL-TRIO domain-containing protein</fullName>
    </recommendedName>
</protein>
<dbReference type="GO" id="GO:1902936">
    <property type="term" value="F:phosphatidylinositol bisphosphate binding"/>
    <property type="evidence" value="ECO:0007669"/>
    <property type="project" value="TreeGrafter"/>
</dbReference>
<dbReference type="Pfam" id="PF00650">
    <property type="entry name" value="CRAL_TRIO"/>
    <property type="match status" value="1"/>
</dbReference>
<dbReference type="PRINTS" id="PR00180">
    <property type="entry name" value="CRETINALDHBP"/>
</dbReference>
<dbReference type="AlphaFoldDB" id="A0AAN9TAD8"/>
<dbReference type="GO" id="GO:0016020">
    <property type="term" value="C:membrane"/>
    <property type="evidence" value="ECO:0007669"/>
    <property type="project" value="TreeGrafter"/>
</dbReference>
<dbReference type="CDD" id="cd00170">
    <property type="entry name" value="SEC14"/>
    <property type="match status" value="1"/>
</dbReference>
<gene>
    <name evidence="2" type="ORF">V9T40_012270</name>
</gene>